<evidence type="ECO:0008006" key="3">
    <source>
        <dbReference type="Google" id="ProtNLM"/>
    </source>
</evidence>
<evidence type="ECO:0000313" key="1">
    <source>
        <dbReference type="EMBL" id="CAB3801714.1"/>
    </source>
</evidence>
<dbReference type="Proteomes" id="UP000494119">
    <property type="component" value="Unassembled WGS sequence"/>
</dbReference>
<name>A0A6J5GLT0_9BURK</name>
<dbReference type="InterPro" id="IPR021333">
    <property type="entry name" value="DUF2946"/>
</dbReference>
<proteinExistence type="predicted"/>
<reference evidence="1 2" key="1">
    <citation type="submission" date="2020-04" db="EMBL/GenBank/DDBJ databases">
        <authorList>
            <person name="De Canck E."/>
        </authorList>
    </citation>
    <scope>NUCLEOTIDE SEQUENCE [LARGE SCALE GENOMIC DNA]</scope>
    <source>
        <strain evidence="1 2">LMG 28688</strain>
    </source>
</reference>
<organism evidence="1 2">
    <name type="scientific">Paraburkholderia caffeinitolerans</name>
    <dbReference type="NCBI Taxonomy" id="1723730"/>
    <lineage>
        <taxon>Bacteria</taxon>
        <taxon>Pseudomonadati</taxon>
        <taxon>Pseudomonadota</taxon>
        <taxon>Betaproteobacteria</taxon>
        <taxon>Burkholderiales</taxon>
        <taxon>Burkholderiaceae</taxon>
        <taxon>Paraburkholderia</taxon>
    </lineage>
</organism>
<protein>
    <recommendedName>
        <fullName evidence="3">DUF2946 domain-containing protein</fullName>
    </recommendedName>
</protein>
<accession>A0A6J5GLT0</accession>
<dbReference type="AlphaFoldDB" id="A0A6J5GLT0"/>
<gene>
    <name evidence="1" type="ORF">LMG28688_05421</name>
</gene>
<keyword evidence="2" id="KW-1185">Reference proteome</keyword>
<dbReference type="Pfam" id="PF11162">
    <property type="entry name" value="DUF2946"/>
    <property type="match status" value="1"/>
</dbReference>
<sequence>MVDSVAQFFHSVMNPRKHRLLTTWLGLVAMWLVVLAPLVSQLVAAHYAHVPDAALCSAIQPASSEPHLSHADAFGACGYCDLLEHHVAMPGVPVPEPSRALVATLDRVAPLSTRHTPFGAFPSGRPRDPPFVS</sequence>
<evidence type="ECO:0000313" key="2">
    <source>
        <dbReference type="Proteomes" id="UP000494119"/>
    </source>
</evidence>
<dbReference type="EMBL" id="CADIKL010000035">
    <property type="protein sequence ID" value="CAB3801714.1"/>
    <property type="molecule type" value="Genomic_DNA"/>
</dbReference>